<dbReference type="EMBL" id="JADKCH010000012">
    <property type="protein sequence ID" value="MBK8573147.1"/>
    <property type="molecule type" value="Genomic_DNA"/>
</dbReference>
<feature type="transmembrane region" description="Helical" evidence="1">
    <location>
        <begin position="50"/>
        <end position="67"/>
    </location>
</feature>
<evidence type="ECO:0000313" key="2">
    <source>
        <dbReference type="EMBL" id="MBK8573147.1"/>
    </source>
</evidence>
<protein>
    <submittedName>
        <fullName evidence="2">Uncharacterized protein</fullName>
    </submittedName>
</protein>
<keyword evidence="1" id="KW-0812">Transmembrane</keyword>
<keyword evidence="1" id="KW-1133">Transmembrane helix</keyword>
<organism evidence="2 3">
    <name type="scientific">Candidatus Geothrix odensensis</name>
    <dbReference type="NCBI Taxonomy" id="2954440"/>
    <lineage>
        <taxon>Bacteria</taxon>
        <taxon>Pseudomonadati</taxon>
        <taxon>Acidobacteriota</taxon>
        <taxon>Holophagae</taxon>
        <taxon>Holophagales</taxon>
        <taxon>Holophagaceae</taxon>
        <taxon>Geothrix</taxon>
    </lineage>
</organism>
<sequence>MSLKPLAGLILIALGAASLAWPEFRYTKDSHDAKLGPLEFTLKQKETVRVPAWVGLAAIAGGTLLIWRRKG</sequence>
<dbReference type="AlphaFoldDB" id="A0A936F2W8"/>
<dbReference type="Proteomes" id="UP000709959">
    <property type="component" value="Unassembled WGS sequence"/>
</dbReference>
<keyword evidence="1" id="KW-0472">Membrane</keyword>
<accession>A0A936F2W8</accession>
<evidence type="ECO:0000313" key="3">
    <source>
        <dbReference type="Proteomes" id="UP000709959"/>
    </source>
</evidence>
<name>A0A936F2W8_9BACT</name>
<reference evidence="2 3" key="1">
    <citation type="submission" date="2020-10" db="EMBL/GenBank/DDBJ databases">
        <title>Connecting structure to function with the recovery of over 1000 high-quality activated sludge metagenome-assembled genomes encoding full-length rRNA genes using long-read sequencing.</title>
        <authorList>
            <person name="Singleton C.M."/>
            <person name="Petriglieri F."/>
            <person name="Kristensen J.M."/>
            <person name="Kirkegaard R.H."/>
            <person name="Michaelsen T.Y."/>
            <person name="Andersen M.H."/>
            <person name="Karst S.M."/>
            <person name="Dueholm M.S."/>
            <person name="Nielsen P.H."/>
            <person name="Albertsen M."/>
        </authorList>
    </citation>
    <scope>NUCLEOTIDE SEQUENCE [LARGE SCALE GENOMIC DNA]</scope>
    <source>
        <strain evidence="2">OdNE_18-Q3-R46-58_MAXAC.008</strain>
    </source>
</reference>
<evidence type="ECO:0000256" key="1">
    <source>
        <dbReference type="SAM" id="Phobius"/>
    </source>
</evidence>
<proteinExistence type="predicted"/>
<gene>
    <name evidence="2" type="ORF">IPN91_10980</name>
</gene>
<comment type="caution">
    <text evidence="2">The sequence shown here is derived from an EMBL/GenBank/DDBJ whole genome shotgun (WGS) entry which is preliminary data.</text>
</comment>